<proteinExistence type="predicted"/>
<dbReference type="GO" id="GO:0008285">
    <property type="term" value="P:negative regulation of cell population proliferation"/>
    <property type="evidence" value="ECO:0007669"/>
    <property type="project" value="TreeGrafter"/>
</dbReference>
<feature type="region of interest" description="Disordered" evidence="6">
    <location>
        <begin position="200"/>
        <end position="267"/>
    </location>
</feature>
<evidence type="ECO:0000256" key="5">
    <source>
        <dbReference type="ARBA" id="ARBA00080895"/>
    </source>
</evidence>
<dbReference type="CDD" id="cd00201">
    <property type="entry name" value="WW"/>
    <property type="match status" value="2"/>
</dbReference>
<keyword evidence="1" id="KW-0597">Phosphoprotein</keyword>
<dbReference type="PANTHER" id="PTHR47522:SF2">
    <property type="entry name" value="PROTEIN SALVADOR HOMOLOG 1"/>
    <property type="match status" value="1"/>
</dbReference>
<dbReference type="KEGG" id="pmrn:116953995"/>
<feature type="compositionally biased region" description="Low complexity" evidence="6">
    <location>
        <begin position="208"/>
        <end position="222"/>
    </location>
</feature>
<dbReference type="Pfam" id="PF00397">
    <property type="entry name" value="WW"/>
    <property type="match status" value="1"/>
</dbReference>
<dbReference type="AlphaFoldDB" id="A0AAJ7XEG4"/>
<evidence type="ECO:0000259" key="7">
    <source>
        <dbReference type="PROSITE" id="PS50020"/>
    </source>
</evidence>
<feature type="region of interest" description="Disordered" evidence="6">
    <location>
        <begin position="41"/>
        <end position="60"/>
    </location>
</feature>
<dbReference type="CDD" id="cd21433">
    <property type="entry name" value="SARAH_Sav"/>
    <property type="match status" value="1"/>
</dbReference>
<accession>A0AAJ7XEG4</accession>
<feature type="region of interest" description="Disordered" evidence="6">
    <location>
        <begin position="67"/>
        <end position="108"/>
    </location>
</feature>
<feature type="domain" description="WW" evidence="7">
    <location>
        <begin position="261"/>
        <end position="294"/>
    </location>
</feature>
<dbReference type="GO" id="GO:0005829">
    <property type="term" value="C:cytosol"/>
    <property type="evidence" value="ECO:0007669"/>
    <property type="project" value="TreeGrafter"/>
</dbReference>
<dbReference type="GO" id="GO:0060090">
    <property type="term" value="F:molecular adaptor activity"/>
    <property type="evidence" value="ECO:0007669"/>
    <property type="project" value="InterPro"/>
</dbReference>
<feature type="compositionally biased region" description="Pro residues" evidence="6">
    <location>
        <begin position="247"/>
        <end position="265"/>
    </location>
</feature>
<evidence type="ECO:0000313" key="10">
    <source>
        <dbReference type="RefSeq" id="XP_032830258.1"/>
    </source>
</evidence>
<dbReference type="Proteomes" id="UP001318040">
    <property type="component" value="Chromosome 53"/>
</dbReference>
<feature type="domain" description="WW" evidence="7">
    <location>
        <begin position="296"/>
        <end position="329"/>
    </location>
</feature>
<dbReference type="GO" id="GO:0006915">
    <property type="term" value="P:apoptotic process"/>
    <property type="evidence" value="ECO:0007669"/>
    <property type="project" value="InterPro"/>
</dbReference>
<dbReference type="RefSeq" id="XP_032830258.1">
    <property type="nucleotide sequence ID" value="XM_032974367.1"/>
</dbReference>
<organism evidence="9 10">
    <name type="scientific">Petromyzon marinus</name>
    <name type="common">Sea lamprey</name>
    <dbReference type="NCBI Taxonomy" id="7757"/>
    <lineage>
        <taxon>Eukaryota</taxon>
        <taxon>Metazoa</taxon>
        <taxon>Chordata</taxon>
        <taxon>Craniata</taxon>
        <taxon>Vertebrata</taxon>
        <taxon>Cyclostomata</taxon>
        <taxon>Hyperoartia</taxon>
        <taxon>Petromyzontiformes</taxon>
        <taxon>Petromyzontidae</taxon>
        <taxon>Petromyzon</taxon>
    </lineage>
</organism>
<dbReference type="PROSITE" id="PS50951">
    <property type="entry name" value="SARAH"/>
    <property type="match status" value="1"/>
</dbReference>
<feature type="region of interest" description="Disordered" evidence="6">
    <location>
        <begin position="434"/>
        <end position="475"/>
    </location>
</feature>
<dbReference type="SUPFAM" id="SSF51045">
    <property type="entry name" value="WW domain"/>
    <property type="match status" value="2"/>
</dbReference>
<dbReference type="PROSITE" id="PS50020">
    <property type="entry name" value="WW_DOMAIN_2"/>
    <property type="match status" value="2"/>
</dbReference>
<dbReference type="InterPro" id="IPR001202">
    <property type="entry name" value="WW_dom"/>
</dbReference>
<dbReference type="InterPro" id="IPR036020">
    <property type="entry name" value="WW_dom_sf"/>
</dbReference>
<feature type="domain" description="SARAH" evidence="8">
    <location>
        <begin position="389"/>
        <end position="436"/>
    </location>
</feature>
<comment type="subunit">
    <text evidence="3">Homodimer. Stabilized through interaction with STK3/MST2 or STK4/MST1. Interacts (via SARAH domain) with isoform 1 of NEK2. Interacts with ESR1 only in the presence of STK3/MST2. Interacts with WTIP and AJUBA.</text>
</comment>
<dbReference type="PANTHER" id="PTHR47522">
    <property type="entry name" value="SALVADOR FAMILY WW DOMAIN-CONTAINING PROTEIN 1"/>
    <property type="match status" value="1"/>
</dbReference>
<dbReference type="InterPro" id="IPR030030">
    <property type="entry name" value="Sav"/>
</dbReference>
<evidence type="ECO:0000256" key="2">
    <source>
        <dbReference type="ARBA" id="ARBA00022737"/>
    </source>
</evidence>
<dbReference type="Gene3D" id="2.20.70.10">
    <property type="match status" value="2"/>
</dbReference>
<dbReference type="CTD" id="60485"/>
<gene>
    <name evidence="10" type="primary">SAV1</name>
</gene>
<evidence type="ECO:0000259" key="8">
    <source>
        <dbReference type="PROSITE" id="PS50951"/>
    </source>
</evidence>
<feature type="compositionally biased region" description="Polar residues" evidence="6">
    <location>
        <begin position="465"/>
        <end position="475"/>
    </location>
</feature>
<keyword evidence="9" id="KW-1185">Reference proteome</keyword>
<reference evidence="10" key="1">
    <citation type="submission" date="2025-08" db="UniProtKB">
        <authorList>
            <consortium name="RefSeq"/>
        </authorList>
    </citation>
    <scope>IDENTIFICATION</scope>
    <source>
        <tissue evidence="10">Sperm</tissue>
    </source>
</reference>
<evidence type="ECO:0000256" key="6">
    <source>
        <dbReference type="SAM" id="MobiDB-lite"/>
    </source>
</evidence>
<feature type="region of interest" description="Disordered" evidence="6">
    <location>
        <begin position="128"/>
        <end position="175"/>
    </location>
</feature>
<sequence>MLSRKKSRHEASKPSEVQGRYLKREAAPFLRNLMPSFIRHGPTIPRRAEAGAAPSGYGAQDGAGNAVVSSSAGGGGAGVSRNTSFLRGGQAAESGWREHRRTPPHGAYSYGAAAVAPREYDYVAADQQGENGSDGAHYLYPADPYYADEGPQKQPAPQTHRRVPPDPYQDDYRGGAYSEAYQPAEQYGASAGAVGPAGDPYGVQARWGPGAAQRRPQQGQPRSVVSTQSVRSLAAASASQQQQQQQLPPPGSAGPPGPDDLPLPPGWTVDWTIRGRRYYIDHNTNTTHWSHPLEREGLPPGWERVESPEFGLYYVDHVNRKAQYRHPCAPSILRYDQPPPMRALPPMLYNAQPPVRSQPVLVPANPYHSAEIPEWLLVYAHAPHEYDHKLKWELFQVSELDTYQSMLMLLYMKELEQVVRSYEDYRRALLSEMEARQHQQQHHHQQRHQQQQQQHWYGGRAHAPSSYQQGYGTKV</sequence>
<feature type="compositionally biased region" description="Low complexity" evidence="6">
    <location>
        <begin position="232"/>
        <end position="246"/>
    </location>
</feature>
<dbReference type="GO" id="GO:0043065">
    <property type="term" value="P:positive regulation of apoptotic process"/>
    <property type="evidence" value="ECO:0007669"/>
    <property type="project" value="TreeGrafter"/>
</dbReference>
<evidence type="ECO:0000313" key="9">
    <source>
        <dbReference type="Proteomes" id="UP001318040"/>
    </source>
</evidence>
<dbReference type="InterPro" id="IPR011524">
    <property type="entry name" value="SARAH_dom"/>
</dbReference>
<name>A0AAJ7XEG4_PETMA</name>
<evidence type="ECO:0000256" key="4">
    <source>
        <dbReference type="ARBA" id="ARBA00069827"/>
    </source>
</evidence>
<evidence type="ECO:0000256" key="3">
    <source>
        <dbReference type="ARBA" id="ARBA00064673"/>
    </source>
</evidence>
<protein>
    <recommendedName>
        <fullName evidence="4">Protein salvador homolog 1</fullName>
    </recommendedName>
    <alternativeName>
        <fullName evidence="5">45 kDa WW domain protein</fullName>
    </alternativeName>
</protein>
<evidence type="ECO:0000256" key="1">
    <source>
        <dbReference type="ARBA" id="ARBA00022553"/>
    </source>
</evidence>
<dbReference type="GO" id="GO:0035329">
    <property type="term" value="P:hippo signaling"/>
    <property type="evidence" value="ECO:0007669"/>
    <property type="project" value="InterPro"/>
</dbReference>
<dbReference type="SMART" id="SM00456">
    <property type="entry name" value="WW"/>
    <property type="match status" value="2"/>
</dbReference>
<feature type="region of interest" description="Disordered" evidence="6">
    <location>
        <begin position="1"/>
        <end position="24"/>
    </location>
</feature>
<keyword evidence="2" id="KW-0677">Repeat</keyword>
<dbReference type="FunFam" id="2.20.70.10:FF:000035">
    <property type="entry name" value="Salvador homolog 1 (Drosophila)"/>
    <property type="match status" value="1"/>
</dbReference>